<feature type="compositionally biased region" description="Basic and acidic residues" evidence="1">
    <location>
        <begin position="236"/>
        <end position="247"/>
    </location>
</feature>
<feature type="compositionally biased region" description="Low complexity" evidence="1">
    <location>
        <begin position="122"/>
        <end position="183"/>
    </location>
</feature>
<organism evidence="2 3">
    <name type="scientific">Triticum urartu</name>
    <name type="common">Red wild einkorn</name>
    <name type="synonym">Crithodium urartu</name>
    <dbReference type="NCBI Taxonomy" id="4572"/>
    <lineage>
        <taxon>Eukaryota</taxon>
        <taxon>Viridiplantae</taxon>
        <taxon>Streptophyta</taxon>
        <taxon>Embryophyta</taxon>
        <taxon>Tracheophyta</taxon>
        <taxon>Spermatophyta</taxon>
        <taxon>Magnoliopsida</taxon>
        <taxon>Liliopsida</taxon>
        <taxon>Poales</taxon>
        <taxon>Poaceae</taxon>
        <taxon>BOP clade</taxon>
        <taxon>Pooideae</taxon>
        <taxon>Triticodae</taxon>
        <taxon>Triticeae</taxon>
        <taxon>Triticinae</taxon>
        <taxon>Triticum</taxon>
    </lineage>
</organism>
<feature type="compositionally biased region" description="Polar residues" evidence="1">
    <location>
        <begin position="191"/>
        <end position="207"/>
    </location>
</feature>
<evidence type="ECO:0000313" key="2">
    <source>
        <dbReference type="EnsemblPlants" id="TuG1812G0400003995.01.T01.cds245150"/>
    </source>
</evidence>
<keyword evidence="3" id="KW-1185">Reference proteome</keyword>
<dbReference type="Gramene" id="TuG1812G0400003995.01.T01">
    <property type="protein sequence ID" value="TuG1812G0400003995.01.T01.cds245150"/>
    <property type="gene ID" value="TuG1812G0400003995.01"/>
</dbReference>
<protein>
    <submittedName>
        <fullName evidence="2">Uncharacterized protein</fullName>
    </submittedName>
</protein>
<evidence type="ECO:0000313" key="3">
    <source>
        <dbReference type="Proteomes" id="UP000015106"/>
    </source>
</evidence>
<proteinExistence type="predicted"/>
<dbReference type="AlphaFoldDB" id="A0A8R7Q9A3"/>
<sequence length="266" mass="28490">MRARMVKAARASDETTASKVHPHRDVCLRFFTSCFLEKMSCCCSDATEILLADMLRRWHPPPPLAAASARRNFRRPCSASASSSMAPRSAAVVATCFSNFLARASISFHVGAAQRWRSRPVSANSSSASLNSRKQGSAQRSARAATASAAPRSASTSSARARPSRKASSSETTLRTPSRWTTSWRRRATAGSPTARHTWSSLDTRLATSKARIPTLPFLPPAPAGGAPDDEGFDEMADRTLASHDSRAMGMGGSICLSMARTSKKG</sequence>
<dbReference type="Proteomes" id="UP000015106">
    <property type="component" value="Chromosome 4"/>
</dbReference>
<name>A0A8R7Q9A3_TRIUA</name>
<reference evidence="3" key="1">
    <citation type="journal article" date="2013" name="Nature">
        <title>Draft genome of the wheat A-genome progenitor Triticum urartu.</title>
        <authorList>
            <person name="Ling H.Q."/>
            <person name="Zhao S."/>
            <person name="Liu D."/>
            <person name="Wang J."/>
            <person name="Sun H."/>
            <person name="Zhang C."/>
            <person name="Fan H."/>
            <person name="Li D."/>
            <person name="Dong L."/>
            <person name="Tao Y."/>
            <person name="Gao C."/>
            <person name="Wu H."/>
            <person name="Li Y."/>
            <person name="Cui Y."/>
            <person name="Guo X."/>
            <person name="Zheng S."/>
            <person name="Wang B."/>
            <person name="Yu K."/>
            <person name="Liang Q."/>
            <person name="Yang W."/>
            <person name="Lou X."/>
            <person name="Chen J."/>
            <person name="Feng M."/>
            <person name="Jian J."/>
            <person name="Zhang X."/>
            <person name="Luo G."/>
            <person name="Jiang Y."/>
            <person name="Liu J."/>
            <person name="Wang Z."/>
            <person name="Sha Y."/>
            <person name="Zhang B."/>
            <person name="Wu H."/>
            <person name="Tang D."/>
            <person name="Shen Q."/>
            <person name="Xue P."/>
            <person name="Zou S."/>
            <person name="Wang X."/>
            <person name="Liu X."/>
            <person name="Wang F."/>
            <person name="Yang Y."/>
            <person name="An X."/>
            <person name="Dong Z."/>
            <person name="Zhang K."/>
            <person name="Zhang X."/>
            <person name="Luo M.C."/>
            <person name="Dvorak J."/>
            <person name="Tong Y."/>
            <person name="Wang J."/>
            <person name="Yang H."/>
            <person name="Li Z."/>
            <person name="Wang D."/>
            <person name="Zhang A."/>
            <person name="Wang J."/>
        </authorList>
    </citation>
    <scope>NUCLEOTIDE SEQUENCE</scope>
    <source>
        <strain evidence="3">cv. G1812</strain>
    </source>
</reference>
<evidence type="ECO:0000256" key="1">
    <source>
        <dbReference type="SAM" id="MobiDB-lite"/>
    </source>
</evidence>
<reference evidence="2" key="2">
    <citation type="submission" date="2018-03" db="EMBL/GenBank/DDBJ databases">
        <title>The Triticum urartu genome reveals the dynamic nature of wheat genome evolution.</title>
        <authorList>
            <person name="Ling H."/>
            <person name="Ma B."/>
            <person name="Shi X."/>
            <person name="Liu H."/>
            <person name="Dong L."/>
            <person name="Sun H."/>
            <person name="Cao Y."/>
            <person name="Gao Q."/>
            <person name="Zheng S."/>
            <person name="Li Y."/>
            <person name="Yu Y."/>
            <person name="Du H."/>
            <person name="Qi M."/>
            <person name="Li Y."/>
            <person name="Yu H."/>
            <person name="Cui Y."/>
            <person name="Wang N."/>
            <person name="Chen C."/>
            <person name="Wu H."/>
            <person name="Zhao Y."/>
            <person name="Zhang J."/>
            <person name="Li Y."/>
            <person name="Zhou W."/>
            <person name="Zhang B."/>
            <person name="Hu W."/>
            <person name="Eijk M."/>
            <person name="Tang J."/>
            <person name="Witsenboer H."/>
            <person name="Zhao S."/>
            <person name="Li Z."/>
            <person name="Zhang A."/>
            <person name="Wang D."/>
            <person name="Liang C."/>
        </authorList>
    </citation>
    <scope>NUCLEOTIDE SEQUENCE [LARGE SCALE GENOMIC DNA]</scope>
    <source>
        <strain evidence="2">cv. G1812</strain>
    </source>
</reference>
<accession>A0A8R7Q9A3</accession>
<feature type="region of interest" description="Disordered" evidence="1">
    <location>
        <begin position="119"/>
        <end position="266"/>
    </location>
</feature>
<reference evidence="2" key="3">
    <citation type="submission" date="2022-06" db="UniProtKB">
        <authorList>
            <consortium name="EnsemblPlants"/>
        </authorList>
    </citation>
    <scope>IDENTIFICATION</scope>
</reference>
<dbReference type="EnsemblPlants" id="TuG1812G0400003995.01.T01">
    <property type="protein sequence ID" value="TuG1812G0400003995.01.T01.cds245150"/>
    <property type="gene ID" value="TuG1812G0400003995.01"/>
</dbReference>